<sequence>MAERRTWSDRRTEIMSRPGAGAAYEAARIRFELGEVVRRRREELGLTQAELAERAGLKQPAVARFEAGGTMPTIPMLCRRALNTGSGPYLVIVTTPCEPHAVRSTRLRSRSKAARP</sequence>
<dbReference type="InterPro" id="IPR001387">
    <property type="entry name" value="Cro/C1-type_HTH"/>
</dbReference>
<gene>
    <name evidence="2" type="ORF">Mth01_46960</name>
</gene>
<dbReference type="SUPFAM" id="SSF47413">
    <property type="entry name" value="lambda repressor-like DNA-binding domains"/>
    <property type="match status" value="1"/>
</dbReference>
<evidence type="ECO:0000313" key="3">
    <source>
        <dbReference type="Proteomes" id="UP000610966"/>
    </source>
</evidence>
<dbReference type="PROSITE" id="PS50943">
    <property type="entry name" value="HTH_CROC1"/>
    <property type="match status" value="1"/>
</dbReference>
<keyword evidence="3" id="KW-1185">Reference proteome</keyword>
<organism evidence="2 3">
    <name type="scientific">Sphaerimonospora thailandensis</name>
    <dbReference type="NCBI Taxonomy" id="795644"/>
    <lineage>
        <taxon>Bacteria</taxon>
        <taxon>Bacillati</taxon>
        <taxon>Actinomycetota</taxon>
        <taxon>Actinomycetes</taxon>
        <taxon>Streptosporangiales</taxon>
        <taxon>Streptosporangiaceae</taxon>
        <taxon>Sphaerimonospora</taxon>
    </lineage>
</organism>
<dbReference type="SMART" id="SM00530">
    <property type="entry name" value="HTH_XRE"/>
    <property type="match status" value="1"/>
</dbReference>
<accession>A0A8J3RCF9</accession>
<dbReference type="GO" id="GO:0003677">
    <property type="term" value="F:DNA binding"/>
    <property type="evidence" value="ECO:0007669"/>
    <property type="project" value="InterPro"/>
</dbReference>
<dbReference type="CDD" id="cd00093">
    <property type="entry name" value="HTH_XRE"/>
    <property type="match status" value="1"/>
</dbReference>
<protein>
    <recommendedName>
        <fullName evidence="1">HTH cro/C1-type domain-containing protein</fullName>
    </recommendedName>
</protein>
<dbReference type="Pfam" id="PF01381">
    <property type="entry name" value="HTH_3"/>
    <property type="match status" value="1"/>
</dbReference>
<dbReference type="InterPro" id="IPR010982">
    <property type="entry name" value="Lambda_DNA-bd_dom_sf"/>
</dbReference>
<proteinExistence type="predicted"/>
<comment type="caution">
    <text evidence="2">The sequence shown here is derived from an EMBL/GenBank/DDBJ whole genome shotgun (WGS) entry which is preliminary data.</text>
</comment>
<name>A0A8J3RCF9_9ACTN</name>
<reference evidence="2" key="1">
    <citation type="submission" date="2021-01" db="EMBL/GenBank/DDBJ databases">
        <title>Whole genome shotgun sequence of Sphaerimonospora thailandensis NBRC 107569.</title>
        <authorList>
            <person name="Komaki H."/>
            <person name="Tamura T."/>
        </authorList>
    </citation>
    <scope>NUCLEOTIDE SEQUENCE</scope>
    <source>
        <strain evidence="2">NBRC 107569</strain>
    </source>
</reference>
<evidence type="ECO:0000313" key="2">
    <source>
        <dbReference type="EMBL" id="GIH72443.1"/>
    </source>
</evidence>
<dbReference type="AlphaFoldDB" id="A0A8J3RCF9"/>
<dbReference type="EMBL" id="BOOG01000051">
    <property type="protein sequence ID" value="GIH72443.1"/>
    <property type="molecule type" value="Genomic_DNA"/>
</dbReference>
<dbReference type="Proteomes" id="UP000610966">
    <property type="component" value="Unassembled WGS sequence"/>
</dbReference>
<feature type="domain" description="HTH cro/C1-type" evidence="1">
    <location>
        <begin position="37"/>
        <end position="90"/>
    </location>
</feature>
<evidence type="ECO:0000259" key="1">
    <source>
        <dbReference type="PROSITE" id="PS50943"/>
    </source>
</evidence>
<dbReference type="Gene3D" id="1.10.260.40">
    <property type="entry name" value="lambda repressor-like DNA-binding domains"/>
    <property type="match status" value="1"/>
</dbReference>